<dbReference type="PANTHER" id="PTHR15031:SF4">
    <property type="entry name" value="CARTILAGE INTERMEDIATE LAYER PROTEIN 1"/>
    <property type="match status" value="1"/>
</dbReference>
<proteinExistence type="predicted"/>
<keyword evidence="4" id="KW-0325">Glycoprotein</keyword>
<evidence type="ECO:0000256" key="5">
    <source>
        <dbReference type="SAM" id="Phobius"/>
    </source>
</evidence>
<evidence type="ECO:0000259" key="6">
    <source>
        <dbReference type="Pfam" id="PF13330"/>
    </source>
</evidence>
<reference evidence="7" key="2">
    <citation type="submission" date="2025-08" db="UniProtKB">
        <authorList>
            <consortium name="Ensembl"/>
        </authorList>
    </citation>
    <scope>IDENTIFICATION</scope>
</reference>
<dbReference type="PANTHER" id="PTHR15031">
    <property type="entry name" value="CARTILAGE INTERMEDIATE LAYER PROTEIN CLIP"/>
    <property type="match status" value="1"/>
</dbReference>
<evidence type="ECO:0000256" key="4">
    <source>
        <dbReference type="ARBA" id="ARBA00023180"/>
    </source>
</evidence>
<keyword evidence="5" id="KW-0812">Transmembrane</keyword>
<feature type="domain" description="WxxW" evidence="6">
    <location>
        <begin position="67"/>
        <end position="86"/>
    </location>
</feature>
<evidence type="ECO:0000256" key="1">
    <source>
        <dbReference type="ARBA" id="ARBA00004613"/>
    </source>
</evidence>
<protein>
    <recommendedName>
        <fullName evidence="6">WxxW domain-containing protein</fullName>
    </recommendedName>
</protein>
<dbReference type="GO" id="GO:0005576">
    <property type="term" value="C:extracellular region"/>
    <property type="evidence" value="ECO:0007669"/>
    <property type="project" value="UniProtKB-SubCell"/>
</dbReference>
<evidence type="ECO:0000256" key="3">
    <source>
        <dbReference type="ARBA" id="ARBA00022729"/>
    </source>
</evidence>
<evidence type="ECO:0000256" key="2">
    <source>
        <dbReference type="ARBA" id="ARBA00022525"/>
    </source>
</evidence>
<name>A0AAQ5YLS3_AMPOC</name>
<dbReference type="Pfam" id="PF13330">
    <property type="entry name" value="Mucin2_WxxW"/>
    <property type="match status" value="2"/>
</dbReference>
<accession>A0AAQ5YLS3</accession>
<dbReference type="Proteomes" id="UP001501940">
    <property type="component" value="Chromosome 12"/>
</dbReference>
<organism evidence="7 8">
    <name type="scientific">Amphiprion ocellaris</name>
    <name type="common">Clown anemonefish</name>
    <dbReference type="NCBI Taxonomy" id="80972"/>
    <lineage>
        <taxon>Eukaryota</taxon>
        <taxon>Metazoa</taxon>
        <taxon>Chordata</taxon>
        <taxon>Craniata</taxon>
        <taxon>Vertebrata</taxon>
        <taxon>Euteleostomi</taxon>
        <taxon>Actinopterygii</taxon>
        <taxon>Neopterygii</taxon>
        <taxon>Teleostei</taxon>
        <taxon>Neoteleostei</taxon>
        <taxon>Acanthomorphata</taxon>
        <taxon>Ovalentaria</taxon>
        <taxon>Pomacentridae</taxon>
        <taxon>Amphiprion</taxon>
    </lineage>
</organism>
<keyword evidence="5" id="KW-0472">Membrane</keyword>
<feature type="domain" description="WxxW" evidence="6">
    <location>
        <begin position="87"/>
        <end position="164"/>
    </location>
</feature>
<keyword evidence="3" id="KW-0732">Signal</keyword>
<reference evidence="7" key="3">
    <citation type="submission" date="2025-09" db="UniProtKB">
        <authorList>
            <consortium name="Ensembl"/>
        </authorList>
    </citation>
    <scope>IDENTIFICATION</scope>
</reference>
<comment type="subcellular location">
    <subcellularLocation>
        <location evidence="1">Secreted</location>
    </subcellularLocation>
</comment>
<dbReference type="AlphaFoldDB" id="A0AAQ5YLS3"/>
<keyword evidence="5" id="KW-1133">Transmembrane helix</keyword>
<sequence length="174" mass="19624">FLLQLSVVIAAGLVLGRFICVAAVTAFRFTTLMRCHLNHCDGLVDRLTVELSFFGPLVRAKLVSFFRNDPVSGFVCPNQVQPRRKCWFDRDDPSGSGDWETLSDLRKENPGMICRNPFAIDVQSLDGESGDVFYRNDPKTGFVCRNKDQPGRKMCSDYRVRFLCKPPFCVGGFV</sequence>
<dbReference type="InterPro" id="IPR039675">
    <property type="entry name" value="CILP1/CILP2"/>
</dbReference>
<reference evidence="7 8" key="1">
    <citation type="submission" date="2022-01" db="EMBL/GenBank/DDBJ databases">
        <title>A chromosome-scale genome assembly of the false clownfish, Amphiprion ocellaris.</title>
        <authorList>
            <person name="Ryu T."/>
        </authorList>
    </citation>
    <scope>NUCLEOTIDE SEQUENCE [LARGE SCALE GENOMIC DNA]</scope>
</reference>
<dbReference type="InterPro" id="IPR025155">
    <property type="entry name" value="WxxW_domain"/>
</dbReference>
<evidence type="ECO:0000313" key="8">
    <source>
        <dbReference type="Proteomes" id="UP001501940"/>
    </source>
</evidence>
<dbReference type="Ensembl" id="ENSAOCT00000057444.1">
    <property type="protein sequence ID" value="ENSAOCP00000052515.1"/>
    <property type="gene ID" value="ENSAOCG00000025063.1"/>
</dbReference>
<evidence type="ECO:0000313" key="7">
    <source>
        <dbReference type="Ensembl" id="ENSAOCP00000052515.1"/>
    </source>
</evidence>
<dbReference type="GeneTree" id="ENSGT00390000008152"/>
<keyword evidence="8" id="KW-1185">Reference proteome</keyword>
<keyword evidence="2" id="KW-0964">Secreted</keyword>
<feature type="transmembrane region" description="Helical" evidence="5">
    <location>
        <begin position="6"/>
        <end position="27"/>
    </location>
</feature>